<feature type="compositionally biased region" description="Basic and acidic residues" evidence="1">
    <location>
        <begin position="131"/>
        <end position="143"/>
    </location>
</feature>
<feature type="compositionally biased region" description="Acidic residues" evidence="1">
    <location>
        <begin position="144"/>
        <end position="153"/>
    </location>
</feature>
<protein>
    <submittedName>
        <fullName evidence="3">Uncharacterized protein</fullName>
    </submittedName>
</protein>
<evidence type="ECO:0000313" key="4">
    <source>
        <dbReference type="Proteomes" id="UP000198287"/>
    </source>
</evidence>
<evidence type="ECO:0000256" key="1">
    <source>
        <dbReference type="SAM" id="MobiDB-lite"/>
    </source>
</evidence>
<evidence type="ECO:0000313" key="3">
    <source>
        <dbReference type="EMBL" id="OXA55131.1"/>
    </source>
</evidence>
<feature type="signal peptide" evidence="2">
    <location>
        <begin position="1"/>
        <end position="25"/>
    </location>
</feature>
<accession>A0A226EE90</accession>
<dbReference type="Proteomes" id="UP000198287">
    <property type="component" value="Unassembled WGS sequence"/>
</dbReference>
<feature type="chain" id="PRO_5013257230" evidence="2">
    <location>
        <begin position="26"/>
        <end position="293"/>
    </location>
</feature>
<dbReference type="AlphaFoldDB" id="A0A226EE90"/>
<reference evidence="3 4" key="1">
    <citation type="submission" date="2015-12" db="EMBL/GenBank/DDBJ databases">
        <title>The genome of Folsomia candida.</title>
        <authorList>
            <person name="Faddeeva A."/>
            <person name="Derks M.F."/>
            <person name="Anvar Y."/>
            <person name="Smit S."/>
            <person name="Van Straalen N."/>
            <person name="Roelofs D."/>
        </authorList>
    </citation>
    <scope>NUCLEOTIDE SEQUENCE [LARGE SCALE GENOMIC DNA]</scope>
    <source>
        <strain evidence="3 4">VU population</strain>
        <tissue evidence="3">Whole body</tissue>
    </source>
</reference>
<feature type="region of interest" description="Disordered" evidence="1">
    <location>
        <begin position="126"/>
        <end position="153"/>
    </location>
</feature>
<proteinExistence type="predicted"/>
<evidence type="ECO:0000256" key="2">
    <source>
        <dbReference type="SAM" id="SignalP"/>
    </source>
</evidence>
<name>A0A226EE90_FOLCA</name>
<comment type="caution">
    <text evidence="3">The sequence shown here is derived from an EMBL/GenBank/DDBJ whole genome shotgun (WGS) entry which is preliminary data.</text>
</comment>
<keyword evidence="4" id="KW-1185">Reference proteome</keyword>
<dbReference type="EMBL" id="LNIX01000005">
    <property type="protein sequence ID" value="OXA55131.1"/>
    <property type="molecule type" value="Genomic_DNA"/>
</dbReference>
<gene>
    <name evidence="3" type="ORF">Fcan01_11061</name>
</gene>
<organism evidence="3 4">
    <name type="scientific">Folsomia candida</name>
    <name type="common">Springtail</name>
    <dbReference type="NCBI Taxonomy" id="158441"/>
    <lineage>
        <taxon>Eukaryota</taxon>
        <taxon>Metazoa</taxon>
        <taxon>Ecdysozoa</taxon>
        <taxon>Arthropoda</taxon>
        <taxon>Hexapoda</taxon>
        <taxon>Collembola</taxon>
        <taxon>Entomobryomorpha</taxon>
        <taxon>Isotomoidea</taxon>
        <taxon>Isotomidae</taxon>
        <taxon>Proisotominae</taxon>
        <taxon>Folsomia</taxon>
    </lineage>
</organism>
<keyword evidence="2" id="KW-0732">Signal</keyword>
<sequence>MGKIIFPSLSFILPVVLFLVNDLHGREISRRSNSKNVTDITAFLPVVSKERLHQIRLFDRMKCFPKVLCTLTKSGAFKKMGIVSLNDLADGYLRLLSAFPGGPPSPDLVETTASFKNEFDDLMHSTYSNDDVEREKSPSKGRDDDENESEELLLSDPLLHHKEKLEMKKLMADLMAEDRAEALRKPPSWASTAMSLPFKLGSTILRDVVVPYFVGDDGARRRRDINMDAYFEIQNDDRVGKAVKLGKNEDPMTSAMKQWDKLKSPQQCGRVYKACPFEAWEVVSMIKLIRNKQ</sequence>